<organism evidence="9">
    <name type="scientific">Melampsora larici-populina (strain 98AG31 / pathotype 3-4-7)</name>
    <name type="common">Poplar leaf rust fungus</name>
    <dbReference type="NCBI Taxonomy" id="747676"/>
    <lineage>
        <taxon>Eukaryota</taxon>
        <taxon>Fungi</taxon>
        <taxon>Dikarya</taxon>
        <taxon>Basidiomycota</taxon>
        <taxon>Pucciniomycotina</taxon>
        <taxon>Pucciniomycetes</taxon>
        <taxon>Pucciniales</taxon>
        <taxon>Melampsoraceae</taxon>
        <taxon>Melampsora</taxon>
    </lineage>
</organism>
<evidence type="ECO:0000313" key="9">
    <source>
        <dbReference type="Proteomes" id="UP000001072"/>
    </source>
</evidence>
<dbReference type="Proteomes" id="UP000001072">
    <property type="component" value="Unassembled WGS sequence"/>
</dbReference>
<keyword evidence="6" id="KW-0732">Signal</keyword>
<dbReference type="EMBL" id="GL883108">
    <property type="protein sequence ID" value="EGG06467.1"/>
    <property type="molecule type" value="Genomic_DNA"/>
</dbReference>
<evidence type="ECO:0000256" key="6">
    <source>
        <dbReference type="SAM" id="SignalP"/>
    </source>
</evidence>
<dbReference type="PANTHER" id="PTHR14226">
    <property type="entry name" value="NEUROPATHY TARGET ESTERASE/SWISS CHEESE D.MELANOGASTER"/>
    <property type="match status" value="1"/>
</dbReference>
<feature type="signal peptide" evidence="6">
    <location>
        <begin position="1"/>
        <end position="16"/>
    </location>
</feature>
<dbReference type="SUPFAM" id="SSF52151">
    <property type="entry name" value="FabD/lysophospholipase-like"/>
    <property type="match status" value="1"/>
</dbReference>
<evidence type="ECO:0000256" key="3">
    <source>
        <dbReference type="ARBA" id="ARBA00022963"/>
    </source>
</evidence>
<dbReference type="CDD" id="cd07232">
    <property type="entry name" value="Pat_PLPL"/>
    <property type="match status" value="1"/>
</dbReference>
<dbReference type="GO" id="GO:0016042">
    <property type="term" value="P:lipid catabolic process"/>
    <property type="evidence" value="ECO:0007669"/>
    <property type="project" value="UniProtKB-UniRule"/>
</dbReference>
<dbReference type="Gene3D" id="3.40.1090.10">
    <property type="entry name" value="Cytosolic phospholipase A2 catalytic domain"/>
    <property type="match status" value="2"/>
</dbReference>
<dbReference type="InterPro" id="IPR050301">
    <property type="entry name" value="NTE"/>
</dbReference>
<keyword evidence="4 5" id="KW-0443">Lipid metabolism</keyword>
<feature type="chain" id="PRO_5003315356" description="PNPLA domain-containing protein" evidence="6">
    <location>
        <begin position="17"/>
        <end position="509"/>
    </location>
</feature>
<reference evidence="9" key="1">
    <citation type="journal article" date="2011" name="Proc. Natl. Acad. Sci. U.S.A.">
        <title>Obligate biotrophy features unraveled by the genomic analysis of rust fungi.</title>
        <authorList>
            <person name="Duplessis S."/>
            <person name="Cuomo C.A."/>
            <person name="Lin Y.-C."/>
            <person name="Aerts A."/>
            <person name="Tisserant E."/>
            <person name="Veneault-Fourrey C."/>
            <person name="Joly D.L."/>
            <person name="Hacquard S."/>
            <person name="Amselem J."/>
            <person name="Cantarel B.L."/>
            <person name="Chiu R."/>
            <person name="Coutinho P.M."/>
            <person name="Feau N."/>
            <person name="Field M."/>
            <person name="Frey P."/>
            <person name="Gelhaye E."/>
            <person name="Goldberg J."/>
            <person name="Grabherr M.G."/>
            <person name="Kodira C.D."/>
            <person name="Kohler A."/>
            <person name="Kuees U."/>
            <person name="Lindquist E.A."/>
            <person name="Lucas S.M."/>
            <person name="Mago R."/>
            <person name="Mauceli E."/>
            <person name="Morin E."/>
            <person name="Murat C."/>
            <person name="Pangilinan J.L."/>
            <person name="Park R."/>
            <person name="Pearson M."/>
            <person name="Quesneville H."/>
            <person name="Rouhier N."/>
            <person name="Sakthikumar S."/>
            <person name="Salamov A.A."/>
            <person name="Schmutz J."/>
            <person name="Selles B."/>
            <person name="Shapiro H."/>
            <person name="Tanguay P."/>
            <person name="Tuskan G.A."/>
            <person name="Henrissat B."/>
            <person name="Van de Peer Y."/>
            <person name="Rouze P."/>
            <person name="Ellis J.G."/>
            <person name="Dodds P.N."/>
            <person name="Schein J.E."/>
            <person name="Zhong S."/>
            <person name="Hamelin R.C."/>
            <person name="Grigoriev I.V."/>
            <person name="Szabo L.J."/>
            <person name="Martin F."/>
        </authorList>
    </citation>
    <scope>NUCLEOTIDE SEQUENCE [LARGE SCALE GENOMIC DNA]</scope>
    <source>
        <strain evidence="9">98AG31 / pathotype 3-4-7</strain>
    </source>
</reference>
<dbReference type="GO" id="GO:0006641">
    <property type="term" value="P:triglyceride metabolic process"/>
    <property type="evidence" value="ECO:0007669"/>
    <property type="project" value="UniProtKB-ARBA"/>
</dbReference>
<proteinExistence type="inferred from homology"/>
<dbReference type="InterPro" id="IPR002641">
    <property type="entry name" value="PNPLA_dom"/>
</dbReference>
<dbReference type="VEuPathDB" id="FungiDB:MELLADRAFT_43521"/>
<protein>
    <recommendedName>
        <fullName evidence="7">PNPLA domain-containing protein</fullName>
    </recommendedName>
</protein>
<sequence>MIGFAFFMEFMAYALVRQIVNLAEWLVEWRGHQRTLRQKLSTANDYNEWKSTALALDEYLGYDRWKRSSSNAYYDAPLVRRVIQNLRELREKDDADGIKSVLEVCVRNNFAGIESSRLYSETHFGTKTLIEVYTEEVERCLNYLRQTTHLSQSEKCAFFRRVTKNFGTSALCLSGGASFGYYHFGVIRALLDVRLIPRVVTGTSAGALIAAFLCTHTEEELDRLIVPELADMITACSEPITAWVPRLWRTGAQYDTVTWAKKLSFFTMGSMTFLEAYERTGRILNISVIPFDIHSPTKLLNYITAPNCVIFSAVLASAAVPGVLNPVVLLEKTKDGSLRPWQFQGKHKDGSLRVDVPLESLHLYFNTCFSIVSQVNPHIHIFFFQPRGAPGTPVVHRSGKGWRGGFLLSALEQLLKIELTKNFRVIRDLELLPESGGQSWSAVFLQKFEGSITIWPKSTFKDWLRILSDPSREELGRMIDVGKRVTWPKLHMIENRMRLERQIIQGREE</sequence>
<evidence type="ECO:0000256" key="2">
    <source>
        <dbReference type="ARBA" id="ARBA00022801"/>
    </source>
</evidence>
<dbReference type="AlphaFoldDB" id="F4RMI3"/>
<evidence type="ECO:0000259" key="7">
    <source>
        <dbReference type="PROSITE" id="PS51635"/>
    </source>
</evidence>
<dbReference type="InterPro" id="IPR021771">
    <property type="entry name" value="Triacylglycerol_lipase_N"/>
</dbReference>
<feature type="short sequence motif" description="GXSXG" evidence="5">
    <location>
        <begin position="202"/>
        <end position="206"/>
    </location>
</feature>
<dbReference type="Pfam" id="PF11815">
    <property type="entry name" value="DUF3336"/>
    <property type="match status" value="1"/>
</dbReference>
<keyword evidence="3 5" id="KW-0442">Lipid degradation</keyword>
<dbReference type="Pfam" id="PF01734">
    <property type="entry name" value="Patatin"/>
    <property type="match status" value="1"/>
</dbReference>
<dbReference type="InterPro" id="IPR016035">
    <property type="entry name" value="Acyl_Trfase/lysoPLipase"/>
</dbReference>
<feature type="active site" description="Nucleophile" evidence="5">
    <location>
        <position position="204"/>
    </location>
</feature>
<dbReference type="RefSeq" id="XP_007410301.1">
    <property type="nucleotide sequence ID" value="XM_007410239.1"/>
</dbReference>
<evidence type="ECO:0000256" key="1">
    <source>
        <dbReference type="ARBA" id="ARBA00006104"/>
    </source>
</evidence>
<evidence type="ECO:0000313" key="8">
    <source>
        <dbReference type="EMBL" id="EGG06467.1"/>
    </source>
</evidence>
<dbReference type="eggNOG" id="KOG2214">
    <property type="taxonomic scope" value="Eukaryota"/>
</dbReference>
<evidence type="ECO:0000256" key="5">
    <source>
        <dbReference type="PROSITE-ProRule" id="PRU01161"/>
    </source>
</evidence>
<dbReference type="KEGG" id="mlr:MELLADRAFT_43521"/>
<gene>
    <name evidence="8" type="ORF">MELLADRAFT_43521</name>
</gene>
<dbReference type="OrthoDB" id="15478at2759"/>
<dbReference type="PANTHER" id="PTHR14226:SF66">
    <property type="entry name" value="TRIACYLGLYCEROL LIPASE PTL2"/>
    <property type="match status" value="1"/>
</dbReference>
<accession>F4RMI3</accession>
<dbReference type="InParanoid" id="F4RMI3"/>
<keyword evidence="2 5" id="KW-0378">Hydrolase</keyword>
<name>F4RMI3_MELLP</name>
<feature type="non-terminal residue" evidence="8">
    <location>
        <position position="509"/>
    </location>
</feature>
<dbReference type="GeneID" id="18928120"/>
<feature type="active site" description="Proton acceptor" evidence="5">
    <location>
        <position position="349"/>
    </location>
</feature>
<keyword evidence="9" id="KW-1185">Reference proteome</keyword>
<comment type="caution">
    <text evidence="5">Lacks conserved residue(s) required for the propagation of feature annotation.</text>
</comment>
<evidence type="ECO:0000256" key="4">
    <source>
        <dbReference type="ARBA" id="ARBA00023098"/>
    </source>
</evidence>
<dbReference type="HOGENOM" id="CLU_009031_2_2_1"/>
<comment type="similarity">
    <text evidence="1">Belongs to the PLPL family.</text>
</comment>
<dbReference type="PROSITE" id="PS51635">
    <property type="entry name" value="PNPLA"/>
    <property type="match status" value="1"/>
</dbReference>
<dbReference type="STRING" id="747676.F4RMI3"/>
<feature type="domain" description="PNPLA" evidence="7">
    <location>
        <begin position="171"/>
        <end position="362"/>
    </location>
</feature>
<dbReference type="GO" id="GO:0004806">
    <property type="term" value="F:triacylglycerol lipase activity"/>
    <property type="evidence" value="ECO:0007669"/>
    <property type="project" value="InterPro"/>
</dbReference>